<proteinExistence type="inferred from homology"/>
<evidence type="ECO:0000313" key="5">
    <source>
        <dbReference type="EMBL" id="MEM0578217.1"/>
    </source>
</evidence>
<evidence type="ECO:0000256" key="2">
    <source>
        <dbReference type="ARBA" id="ARBA00022679"/>
    </source>
</evidence>
<dbReference type="Gene3D" id="2.160.10.10">
    <property type="entry name" value="Hexapeptide repeat proteins"/>
    <property type="match status" value="1"/>
</dbReference>
<organism evidence="5 6">
    <name type="scientific">Flavobacterium polysaccharolyticum</name>
    <dbReference type="NCBI Taxonomy" id="3133148"/>
    <lineage>
        <taxon>Bacteria</taxon>
        <taxon>Pseudomonadati</taxon>
        <taxon>Bacteroidota</taxon>
        <taxon>Flavobacteriia</taxon>
        <taxon>Flavobacteriales</taxon>
        <taxon>Flavobacteriaceae</taxon>
        <taxon>Flavobacterium</taxon>
    </lineage>
</organism>
<dbReference type="PANTHER" id="PTHR23416">
    <property type="entry name" value="SIALIC ACID SYNTHASE-RELATED"/>
    <property type="match status" value="1"/>
</dbReference>
<dbReference type="Pfam" id="PF00132">
    <property type="entry name" value="Hexapep"/>
    <property type="match status" value="1"/>
</dbReference>
<dbReference type="InterPro" id="IPR001451">
    <property type="entry name" value="Hexapep"/>
</dbReference>
<gene>
    <name evidence="5" type="ORF">WFZ86_17065</name>
</gene>
<dbReference type="PROSITE" id="PS00101">
    <property type="entry name" value="HEXAPEP_TRANSFERASES"/>
    <property type="match status" value="1"/>
</dbReference>
<accession>A0ABU9NSF9</accession>
<keyword evidence="3" id="KW-0677">Repeat</keyword>
<dbReference type="InterPro" id="IPR051159">
    <property type="entry name" value="Hexapeptide_acetyltransf"/>
</dbReference>
<dbReference type="RefSeq" id="WP_342693052.1">
    <property type="nucleotide sequence ID" value="NZ_JBCGDP010000021.1"/>
</dbReference>
<dbReference type="Proteomes" id="UP001468798">
    <property type="component" value="Unassembled WGS sequence"/>
</dbReference>
<dbReference type="Pfam" id="PF14602">
    <property type="entry name" value="Hexapep_2"/>
    <property type="match status" value="1"/>
</dbReference>
<dbReference type="PANTHER" id="PTHR23416:SF23">
    <property type="entry name" value="ACETYLTRANSFERASE C18B11.09C-RELATED"/>
    <property type="match status" value="1"/>
</dbReference>
<dbReference type="EMBL" id="JBCGDP010000021">
    <property type="protein sequence ID" value="MEM0578217.1"/>
    <property type="molecule type" value="Genomic_DNA"/>
</dbReference>
<comment type="caution">
    <text evidence="5">The sequence shown here is derived from an EMBL/GenBank/DDBJ whole genome shotgun (WGS) entry which is preliminary data.</text>
</comment>
<name>A0ABU9NSF9_9FLAO</name>
<keyword evidence="4" id="KW-0012">Acyltransferase</keyword>
<evidence type="ECO:0000256" key="3">
    <source>
        <dbReference type="ARBA" id="ARBA00022737"/>
    </source>
</evidence>
<keyword evidence="2" id="KW-0808">Transferase</keyword>
<dbReference type="SUPFAM" id="SSF51161">
    <property type="entry name" value="Trimeric LpxA-like enzymes"/>
    <property type="match status" value="1"/>
</dbReference>
<reference evidence="5 6" key="1">
    <citation type="submission" date="2024-03" db="EMBL/GenBank/DDBJ databases">
        <title>Two novel species of the genus Flavobacterium exhibiting potentially degradation of complex polysaccharides.</title>
        <authorList>
            <person name="Lian X."/>
        </authorList>
    </citation>
    <scope>NUCLEOTIDE SEQUENCE [LARGE SCALE GENOMIC DNA]</scope>
    <source>
        <strain evidence="5 6">N6</strain>
    </source>
</reference>
<protein>
    <submittedName>
        <fullName evidence="5">DapH/DapD/GlmU-related protein</fullName>
    </submittedName>
</protein>
<dbReference type="InterPro" id="IPR018357">
    <property type="entry name" value="Hexapep_transf_CS"/>
</dbReference>
<evidence type="ECO:0000313" key="6">
    <source>
        <dbReference type="Proteomes" id="UP001468798"/>
    </source>
</evidence>
<keyword evidence="6" id="KW-1185">Reference proteome</keyword>
<comment type="similarity">
    <text evidence="1">Belongs to the transferase hexapeptide repeat family.</text>
</comment>
<evidence type="ECO:0000256" key="4">
    <source>
        <dbReference type="ARBA" id="ARBA00023315"/>
    </source>
</evidence>
<sequence length="190" mass="20761">MEAITNTIFNRLKAGESILPNDPEAYKLIEASFDTKKILVQMNNSSNPDEIRDFLSQITDTEIDESVTVFTPLYINYGKHTKIGKNVFINFDCVFLDLGGITIEDNVLIAPKVSLLTEGHPTTIEDRHSLIPKPIHIKKNAWIGANATILQGVTVGENAIVASGSVVLKNVPNNTIVGGIPAKIIKNIQP</sequence>
<evidence type="ECO:0000256" key="1">
    <source>
        <dbReference type="ARBA" id="ARBA00007274"/>
    </source>
</evidence>
<dbReference type="InterPro" id="IPR011004">
    <property type="entry name" value="Trimer_LpxA-like_sf"/>
</dbReference>